<feature type="signal peptide" evidence="1">
    <location>
        <begin position="1"/>
        <end position="26"/>
    </location>
</feature>
<dbReference type="AlphaFoldDB" id="A0AAV9BUT6"/>
<keyword evidence="3" id="KW-1185">Reference proteome</keyword>
<comment type="caution">
    <text evidence="2">The sequence shown here is derived from an EMBL/GenBank/DDBJ whole genome shotgun (WGS) entry which is preliminary data.</text>
</comment>
<evidence type="ECO:0000313" key="2">
    <source>
        <dbReference type="EMBL" id="KAK1279954.1"/>
    </source>
</evidence>
<reference evidence="2" key="1">
    <citation type="journal article" date="2023" name="Nat. Commun.">
        <title>Diploid and tetraploid genomes of Acorus and the evolution of monocots.</title>
        <authorList>
            <person name="Ma L."/>
            <person name="Liu K.W."/>
            <person name="Li Z."/>
            <person name="Hsiao Y.Y."/>
            <person name="Qi Y."/>
            <person name="Fu T."/>
            <person name="Tang G.D."/>
            <person name="Zhang D."/>
            <person name="Sun W.H."/>
            <person name="Liu D.K."/>
            <person name="Li Y."/>
            <person name="Chen G.Z."/>
            <person name="Liu X.D."/>
            <person name="Liao X.Y."/>
            <person name="Jiang Y.T."/>
            <person name="Yu X."/>
            <person name="Hao Y."/>
            <person name="Huang J."/>
            <person name="Zhao X.W."/>
            <person name="Ke S."/>
            <person name="Chen Y.Y."/>
            <person name="Wu W.L."/>
            <person name="Hsu J.L."/>
            <person name="Lin Y.F."/>
            <person name="Huang M.D."/>
            <person name="Li C.Y."/>
            <person name="Huang L."/>
            <person name="Wang Z.W."/>
            <person name="Zhao X."/>
            <person name="Zhong W.Y."/>
            <person name="Peng D.H."/>
            <person name="Ahmad S."/>
            <person name="Lan S."/>
            <person name="Zhang J.S."/>
            <person name="Tsai W.C."/>
            <person name="Van de Peer Y."/>
            <person name="Liu Z.J."/>
        </authorList>
    </citation>
    <scope>NUCLEOTIDE SEQUENCE</scope>
    <source>
        <strain evidence="2">SCP</strain>
    </source>
</reference>
<accession>A0AAV9BUT6</accession>
<dbReference type="EMBL" id="JAUJYN010000001">
    <property type="protein sequence ID" value="KAK1279954.1"/>
    <property type="molecule type" value="Genomic_DNA"/>
</dbReference>
<evidence type="ECO:0000256" key="1">
    <source>
        <dbReference type="SAM" id="SignalP"/>
    </source>
</evidence>
<keyword evidence="1" id="KW-0732">Signal</keyword>
<sequence length="104" mass="9810">MANKSLKLVLVLAIVAAVTLVGHIEGRNLKSEPAKAGGGGGGGYHPQTIGIFAPPGSPFGFGPLGPGFSFGTPGFGSFPGVGRVPGPVVGGGGGGLPGVGGGHP</sequence>
<dbReference type="Proteomes" id="UP001179952">
    <property type="component" value="Unassembled WGS sequence"/>
</dbReference>
<reference evidence="2" key="2">
    <citation type="submission" date="2023-06" db="EMBL/GenBank/DDBJ databases">
        <authorList>
            <person name="Ma L."/>
            <person name="Liu K.-W."/>
            <person name="Li Z."/>
            <person name="Hsiao Y.-Y."/>
            <person name="Qi Y."/>
            <person name="Fu T."/>
            <person name="Tang G."/>
            <person name="Zhang D."/>
            <person name="Sun W.-H."/>
            <person name="Liu D.-K."/>
            <person name="Li Y."/>
            <person name="Chen G.-Z."/>
            <person name="Liu X.-D."/>
            <person name="Liao X.-Y."/>
            <person name="Jiang Y.-T."/>
            <person name="Yu X."/>
            <person name="Hao Y."/>
            <person name="Huang J."/>
            <person name="Zhao X.-W."/>
            <person name="Ke S."/>
            <person name="Chen Y.-Y."/>
            <person name="Wu W.-L."/>
            <person name="Hsu J.-L."/>
            <person name="Lin Y.-F."/>
            <person name="Huang M.-D."/>
            <person name="Li C.-Y."/>
            <person name="Huang L."/>
            <person name="Wang Z.-W."/>
            <person name="Zhao X."/>
            <person name="Zhong W.-Y."/>
            <person name="Peng D.-H."/>
            <person name="Ahmad S."/>
            <person name="Lan S."/>
            <person name="Zhang J.-S."/>
            <person name="Tsai W.-C."/>
            <person name="Van De Peer Y."/>
            <person name="Liu Z.-J."/>
        </authorList>
    </citation>
    <scope>NUCLEOTIDE SEQUENCE</scope>
    <source>
        <strain evidence="2">SCP</strain>
        <tissue evidence="2">Leaves</tissue>
    </source>
</reference>
<feature type="chain" id="PRO_5043900132" evidence="1">
    <location>
        <begin position="27"/>
        <end position="104"/>
    </location>
</feature>
<organism evidence="2 3">
    <name type="scientific">Acorus gramineus</name>
    <name type="common">Dwarf sweet flag</name>
    <dbReference type="NCBI Taxonomy" id="55184"/>
    <lineage>
        <taxon>Eukaryota</taxon>
        <taxon>Viridiplantae</taxon>
        <taxon>Streptophyta</taxon>
        <taxon>Embryophyta</taxon>
        <taxon>Tracheophyta</taxon>
        <taxon>Spermatophyta</taxon>
        <taxon>Magnoliopsida</taxon>
        <taxon>Liliopsida</taxon>
        <taxon>Acoraceae</taxon>
        <taxon>Acorus</taxon>
    </lineage>
</organism>
<proteinExistence type="predicted"/>
<evidence type="ECO:0000313" key="3">
    <source>
        <dbReference type="Proteomes" id="UP001179952"/>
    </source>
</evidence>
<protein>
    <submittedName>
        <fullName evidence="2">Uncharacterized protein</fullName>
    </submittedName>
</protein>
<name>A0AAV9BUT6_ACOGR</name>
<gene>
    <name evidence="2" type="ORF">QJS04_geneDACA004654</name>
</gene>